<gene>
    <name evidence="2" type="ORF">CDAR_600801</name>
</gene>
<comment type="caution">
    <text evidence="2">The sequence shown here is derived from an EMBL/GenBank/DDBJ whole genome shotgun (WGS) entry which is preliminary data.</text>
</comment>
<dbReference type="AlphaFoldDB" id="A0AAV4TTJ8"/>
<dbReference type="Proteomes" id="UP001054837">
    <property type="component" value="Unassembled WGS sequence"/>
</dbReference>
<proteinExistence type="predicted"/>
<accession>A0AAV4TTJ8</accession>
<name>A0AAV4TTJ8_9ARAC</name>
<reference evidence="2 3" key="1">
    <citation type="submission" date="2021-06" db="EMBL/GenBank/DDBJ databases">
        <title>Caerostris darwini draft genome.</title>
        <authorList>
            <person name="Kono N."/>
            <person name="Arakawa K."/>
        </authorList>
    </citation>
    <scope>NUCLEOTIDE SEQUENCE [LARGE SCALE GENOMIC DNA]</scope>
</reference>
<feature type="region of interest" description="Disordered" evidence="1">
    <location>
        <begin position="1"/>
        <end position="30"/>
    </location>
</feature>
<evidence type="ECO:0000313" key="3">
    <source>
        <dbReference type="Proteomes" id="UP001054837"/>
    </source>
</evidence>
<feature type="compositionally biased region" description="Basic and acidic residues" evidence="1">
    <location>
        <begin position="1"/>
        <end position="24"/>
    </location>
</feature>
<organism evidence="2 3">
    <name type="scientific">Caerostris darwini</name>
    <dbReference type="NCBI Taxonomy" id="1538125"/>
    <lineage>
        <taxon>Eukaryota</taxon>
        <taxon>Metazoa</taxon>
        <taxon>Ecdysozoa</taxon>
        <taxon>Arthropoda</taxon>
        <taxon>Chelicerata</taxon>
        <taxon>Arachnida</taxon>
        <taxon>Araneae</taxon>
        <taxon>Araneomorphae</taxon>
        <taxon>Entelegynae</taxon>
        <taxon>Araneoidea</taxon>
        <taxon>Araneidae</taxon>
        <taxon>Caerostris</taxon>
    </lineage>
</organism>
<dbReference type="EMBL" id="BPLQ01010221">
    <property type="protein sequence ID" value="GIY49399.1"/>
    <property type="molecule type" value="Genomic_DNA"/>
</dbReference>
<protein>
    <submittedName>
        <fullName evidence="2">Uncharacterized protein</fullName>
    </submittedName>
</protein>
<sequence length="90" mass="10042">MLLVRIDERMPPLEDKRRESEDNKLNGNRASWGQPSGILIRVMGTAYRTRHITFSPTVHTSLVSNSPNTTVPAQLLGISTLEWIQGASLN</sequence>
<evidence type="ECO:0000256" key="1">
    <source>
        <dbReference type="SAM" id="MobiDB-lite"/>
    </source>
</evidence>
<evidence type="ECO:0000313" key="2">
    <source>
        <dbReference type="EMBL" id="GIY49399.1"/>
    </source>
</evidence>
<keyword evidence="3" id="KW-1185">Reference proteome</keyword>